<accession>A0A100IPC4</accession>
<dbReference type="VEuPathDB" id="FungiDB:An13g03050"/>
<dbReference type="PANTHER" id="PTHR42109">
    <property type="entry name" value="UNPLACED GENOMIC SCAFFOLD UM_SCAF_CONTIG_1.265, WHOLE GENOME SHOTGUN SEQUENCE"/>
    <property type="match status" value="1"/>
</dbReference>
<feature type="transmembrane region" description="Helical" evidence="1">
    <location>
        <begin position="215"/>
        <end position="240"/>
    </location>
</feature>
<feature type="transmembrane region" description="Helical" evidence="1">
    <location>
        <begin position="144"/>
        <end position="163"/>
    </location>
</feature>
<sequence length="261" mass="28319">MGTVTYRDGIAILQLVVFPFILGAAIFIWSRAGLRVGSKIWRYPVTLSLIRIAGSIASLLSINHDSKNVEIAIAVCELIGLAPLLLTYVGVLRQIDINQVVPVKWLNIVSIVGIIGLIIGIAGVSTASDDGGSYEPSNTVKASMAIFIALFVVYHLLAAFMYLQMGHLKAFQKKLFLAIILSTPFILVRVVYAAIGDFTTIERFSIISTNGSPTIYLVMDVLEEIVAMAITMFLGMSAVLEPDFVRLTPAQLDSEPKTEVA</sequence>
<dbReference type="Pfam" id="PF24800">
    <property type="entry name" value="DUF7702"/>
    <property type="match status" value="1"/>
</dbReference>
<dbReference type="VEuPathDB" id="FungiDB:M747DRAFT_292801"/>
<dbReference type="PANTHER" id="PTHR42109:SF2">
    <property type="entry name" value="INTEGRAL MEMBRANE PROTEIN"/>
    <property type="match status" value="1"/>
</dbReference>
<dbReference type="InterPro" id="IPR056119">
    <property type="entry name" value="DUF7702"/>
</dbReference>
<dbReference type="VEuPathDB" id="FungiDB:ASPNIDRAFT2_42320"/>
<evidence type="ECO:0000259" key="2">
    <source>
        <dbReference type="Pfam" id="PF24800"/>
    </source>
</evidence>
<feature type="transmembrane region" description="Helical" evidence="1">
    <location>
        <begin position="12"/>
        <end position="29"/>
    </location>
</feature>
<feature type="transmembrane region" description="Helical" evidence="1">
    <location>
        <begin position="175"/>
        <end position="195"/>
    </location>
</feature>
<name>A0A100IPC4_ASPNG</name>
<dbReference type="VEuPathDB" id="FungiDB:ATCC64974_36800"/>
<dbReference type="AlphaFoldDB" id="A0A100IPC4"/>
<feature type="transmembrane region" description="Helical" evidence="1">
    <location>
        <begin position="71"/>
        <end position="91"/>
    </location>
</feature>
<comment type="caution">
    <text evidence="3">The sequence shown here is derived from an EMBL/GenBank/DDBJ whole genome shotgun (WGS) entry which is preliminary data.</text>
</comment>
<proteinExistence type="predicted"/>
<feature type="transmembrane region" description="Helical" evidence="1">
    <location>
        <begin position="103"/>
        <end position="124"/>
    </location>
</feature>
<feature type="domain" description="DUF7702" evidence="2">
    <location>
        <begin position="4"/>
        <end position="238"/>
    </location>
</feature>
<keyword evidence="1" id="KW-0472">Membrane</keyword>
<dbReference type="OrthoDB" id="2560628at2759"/>
<evidence type="ECO:0000313" key="3">
    <source>
        <dbReference type="EMBL" id="GAQ44908.1"/>
    </source>
</evidence>
<dbReference type="Proteomes" id="UP000068243">
    <property type="component" value="Unassembled WGS sequence"/>
</dbReference>
<feature type="transmembrane region" description="Helical" evidence="1">
    <location>
        <begin position="41"/>
        <end position="59"/>
    </location>
</feature>
<evidence type="ECO:0000256" key="1">
    <source>
        <dbReference type="SAM" id="Phobius"/>
    </source>
</evidence>
<dbReference type="OMA" id="CMAVLEE"/>
<reference evidence="4" key="1">
    <citation type="journal article" date="2016" name="Genome Announc.">
        <title>Draft genome sequence of Aspergillus niger strain An76.</title>
        <authorList>
            <person name="Gong W."/>
            <person name="Cheng Z."/>
            <person name="Zhang H."/>
            <person name="Liu L."/>
            <person name="Gao P."/>
            <person name="Wang L."/>
        </authorList>
    </citation>
    <scope>NUCLEOTIDE SEQUENCE [LARGE SCALE GENOMIC DNA]</scope>
    <source>
        <strain evidence="4">An76</strain>
    </source>
</reference>
<protein>
    <recommendedName>
        <fullName evidence="2">DUF7702 domain-containing protein</fullName>
    </recommendedName>
</protein>
<dbReference type="EMBL" id="BCMY01000014">
    <property type="protein sequence ID" value="GAQ44908.1"/>
    <property type="molecule type" value="Genomic_DNA"/>
</dbReference>
<organism evidence="3 4">
    <name type="scientific">Aspergillus niger</name>
    <dbReference type="NCBI Taxonomy" id="5061"/>
    <lineage>
        <taxon>Eukaryota</taxon>
        <taxon>Fungi</taxon>
        <taxon>Dikarya</taxon>
        <taxon>Ascomycota</taxon>
        <taxon>Pezizomycotina</taxon>
        <taxon>Eurotiomycetes</taxon>
        <taxon>Eurotiomycetidae</taxon>
        <taxon>Eurotiales</taxon>
        <taxon>Aspergillaceae</taxon>
        <taxon>Aspergillus</taxon>
        <taxon>Aspergillus subgen. Circumdati</taxon>
    </lineage>
</organism>
<gene>
    <name evidence="3" type="ORF">ABL_07569</name>
</gene>
<keyword evidence="1" id="KW-1133">Transmembrane helix</keyword>
<keyword evidence="1" id="KW-0812">Transmembrane</keyword>
<evidence type="ECO:0000313" key="4">
    <source>
        <dbReference type="Proteomes" id="UP000068243"/>
    </source>
</evidence>